<evidence type="ECO:0000313" key="2">
    <source>
        <dbReference type="EMBL" id="CAH7677197.1"/>
    </source>
</evidence>
<feature type="compositionally biased region" description="Polar residues" evidence="1">
    <location>
        <begin position="26"/>
        <end position="39"/>
    </location>
</feature>
<feature type="compositionally biased region" description="Acidic residues" evidence="1">
    <location>
        <begin position="311"/>
        <end position="320"/>
    </location>
</feature>
<name>A0AAV0B3P2_PHAPC</name>
<accession>A0AAV0B3P2</accession>
<dbReference type="EMBL" id="CALTRL010002953">
    <property type="protein sequence ID" value="CAH7677197.1"/>
    <property type="molecule type" value="Genomic_DNA"/>
</dbReference>
<proteinExistence type="predicted"/>
<keyword evidence="3" id="KW-1185">Reference proteome</keyword>
<feature type="region of interest" description="Disordered" evidence="1">
    <location>
        <begin position="309"/>
        <end position="328"/>
    </location>
</feature>
<gene>
    <name evidence="2" type="ORF">PPACK8108_LOCUS12340</name>
</gene>
<organism evidence="2 3">
    <name type="scientific">Phakopsora pachyrhizi</name>
    <name type="common">Asian soybean rust disease fungus</name>
    <dbReference type="NCBI Taxonomy" id="170000"/>
    <lineage>
        <taxon>Eukaryota</taxon>
        <taxon>Fungi</taxon>
        <taxon>Dikarya</taxon>
        <taxon>Basidiomycota</taxon>
        <taxon>Pucciniomycotina</taxon>
        <taxon>Pucciniomycetes</taxon>
        <taxon>Pucciniales</taxon>
        <taxon>Phakopsoraceae</taxon>
        <taxon>Phakopsora</taxon>
    </lineage>
</organism>
<evidence type="ECO:0000256" key="1">
    <source>
        <dbReference type="SAM" id="MobiDB-lite"/>
    </source>
</evidence>
<sequence>MNAKRPIGLKAQQKRKKHRTDHQDDQQTGQNDSQRSSFLSIPLPDNCQKKLTSETDDGLTVEDLIQLKLQADDLIDHPTDRENESEQLANILRGICHESVRQIELLKSSEPHQNNSSSNGNDLKKDEVKIDGDLMNEFYHRLICWATIELGFLIERYSDEPSPRKRIIQQDEPDSLKGWLELSSRLLKNRKVDSEGEDEGMNPKINDRHQDLDRIGSVVSLSSIFDCLRLVEVNFSIFGAKKGSSSDLLESFESFLQSFGENLKRSKSYCLRIIERFLEVLLKKIDPDESQPMIFDKLLTSLHLLRGRSDEENDGDDEESESLKDDEARSIESRVGDLYLTIGTQLAEQLEEQFYCEDDKDDELEEGEEGESFLMPLDDQRYKTSVKALTSAIEVFKKNLNQEAGAGLKDNDNDDKRVEEDGKDDYYEDIRVKLKETYLTLGNLTPPGEKRERLYSLAGL</sequence>
<reference evidence="2" key="1">
    <citation type="submission" date="2022-06" db="EMBL/GenBank/DDBJ databases">
        <authorList>
            <consortium name="SYNGENTA / RWTH Aachen University"/>
        </authorList>
    </citation>
    <scope>NUCLEOTIDE SEQUENCE</scope>
</reference>
<dbReference type="Proteomes" id="UP001153365">
    <property type="component" value="Unassembled WGS sequence"/>
</dbReference>
<dbReference type="AlphaFoldDB" id="A0AAV0B3P2"/>
<feature type="region of interest" description="Disordered" evidence="1">
    <location>
        <begin position="1"/>
        <end position="51"/>
    </location>
</feature>
<protein>
    <submittedName>
        <fullName evidence="2">Expressed protein</fullName>
    </submittedName>
</protein>
<evidence type="ECO:0000313" key="3">
    <source>
        <dbReference type="Proteomes" id="UP001153365"/>
    </source>
</evidence>
<comment type="caution">
    <text evidence="2">The sequence shown here is derived from an EMBL/GenBank/DDBJ whole genome shotgun (WGS) entry which is preliminary data.</text>
</comment>